<dbReference type="Proteomes" id="UP000306985">
    <property type="component" value="Unassembled WGS sequence"/>
</dbReference>
<dbReference type="InterPro" id="IPR009057">
    <property type="entry name" value="Homeodomain-like_sf"/>
</dbReference>
<name>A0A4U6QMJ2_9ACTN</name>
<evidence type="ECO:0000313" key="6">
    <source>
        <dbReference type="EMBL" id="TKV61378.1"/>
    </source>
</evidence>
<dbReference type="PANTHER" id="PTHR47506:SF1">
    <property type="entry name" value="HTH-TYPE TRANSCRIPTIONAL REGULATOR YJDC"/>
    <property type="match status" value="1"/>
</dbReference>
<feature type="DNA-binding region" description="H-T-H motif" evidence="4">
    <location>
        <begin position="29"/>
        <end position="48"/>
    </location>
</feature>
<keyword evidence="7" id="KW-1185">Reference proteome</keyword>
<accession>A0A4U6QMJ2</accession>
<evidence type="ECO:0000259" key="5">
    <source>
        <dbReference type="PROSITE" id="PS50977"/>
    </source>
</evidence>
<dbReference type="PANTHER" id="PTHR47506">
    <property type="entry name" value="TRANSCRIPTIONAL REGULATORY PROTEIN"/>
    <property type="match status" value="1"/>
</dbReference>
<proteinExistence type="predicted"/>
<dbReference type="InterPro" id="IPR001647">
    <property type="entry name" value="HTH_TetR"/>
</dbReference>
<dbReference type="PROSITE" id="PS01081">
    <property type="entry name" value="HTH_TETR_1"/>
    <property type="match status" value="1"/>
</dbReference>
<dbReference type="EMBL" id="SZZH01000001">
    <property type="protein sequence ID" value="TKV61378.1"/>
    <property type="molecule type" value="Genomic_DNA"/>
</dbReference>
<dbReference type="AlphaFoldDB" id="A0A4U6QMJ2"/>
<feature type="domain" description="HTH tetR-type" evidence="5">
    <location>
        <begin position="6"/>
        <end position="66"/>
    </location>
</feature>
<dbReference type="Gene3D" id="1.10.10.60">
    <property type="entry name" value="Homeodomain-like"/>
    <property type="match status" value="1"/>
</dbReference>
<sequence length="126" mass="13256">MARPRSFDPATVIARARDAFVAGGYRGTSVDDLLTATGLARASLYQAFGSKRGLFMAALTRGSDEPVDLDLLMVALMDLAADDAEIRSIAGALVDQLGPDAAERLGVRLLGRGLVTTLPPVRKDPS</sequence>
<dbReference type="Pfam" id="PF00440">
    <property type="entry name" value="TetR_N"/>
    <property type="match status" value="1"/>
</dbReference>
<protein>
    <submittedName>
        <fullName evidence="6">Helix-turn-helix transcriptional regulator</fullName>
    </submittedName>
</protein>
<evidence type="ECO:0000256" key="2">
    <source>
        <dbReference type="ARBA" id="ARBA00023125"/>
    </source>
</evidence>
<dbReference type="RefSeq" id="WP_137448682.1">
    <property type="nucleotide sequence ID" value="NZ_SZZH01000001.1"/>
</dbReference>
<comment type="caution">
    <text evidence="6">The sequence shown here is derived from an EMBL/GenBank/DDBJ whole genome shotgun (WGS) entry which is preliminary data.</text>
</comment>
<keyword evidence="3" id="KW-0804">Transcription</keyword>
<dbReference type="InterPro" id="IPR023772">
    <property type="entry name" value="DNA-bd_HTH_TetR-type_CS"/>
</dbReference>
<evidence type="ECO:0000313" key="7">
    <source>
        <dbReference type="Proteomes" id="UP000306985"/>
    </source>
</evidence>
<dbReference type="SUPFAM" id="SSF46689">
    <property type="entry name" value="Homeodomain-like"/>
    <property type="match status" value="1"/>
</dbReference>
<keyword evidence="1" id="KW-0805">Transcription regulation</keyword>
<dbReference type="OrthoDB" id="9805134at2"/>
<evidence type="ECO:0000256" key="3">
    <source>
        <dbReference type="ARBA" id="ARBA00023163"/>
    </source>
</evidence>
<gene>
    <name evidence="6" type="ORF">FDO65_07245</name>
</gene>
<dbReference type="GO" id="GO:0003677">
    <property type="term" value="F:DNA binding"/>
    <property type="evidence" value="ECO:0007669"/>
    <property type="project" value="UniProtKB-UniRule"/>
</dbReference>
<dbReference type="PROSITE" id="PS50977">
    <property type="entry name" value="HTH_TETR_2"/>
    <property type="match status" value="1"/>
</dbReference>
<evidence type="ECO:0000256" key="1">
    <source>
        <dbReference type="ARBA" id="ARBA00023015"/>
    </source>
</evidence>
<evidence type="ECO:0000256" key="4">
    <source>
        <dbReference type="PROSITE-ProRule" id="PRU00335"/>
    </source>
</evidence>
<reference evidence="6 7" key="1">
    <citation type="submission" date="2019-05" db="EMBL/GenBank/DDBJ databases">
        <title>Nakamurella sp. N5BH11, whole genome shotgun sequence.</title>
        <authorList>
            <person name="Tuo L."/>
        </authorList>
    </citation>
    <scope>NUCLEOTIDE SEQUENCE [LARGE SCALE GENOMIC DNA]</scope>
    <source>
        <strain evidence="6 7">N5BH11</strain>
    </source>
</reference>
<organism evidence="6 7">
    <name type="scientific">Nakamurella flava</name>
    <dbReference type="NCBI Taxonomy" id="2576308"/>
    <lineage>
        <taxon>Bacteria</taxon>
        <taxon>Bacillati</taxon>
        <taxon>Actinomycetota</taxon>
        <taxon>Actinomycetes</taxon>
        <taxon>Nakamurellales</taxon>
        <taxon>Nakamurellaceae</taxon>
        <taxon>Nakamurella</taxon>
    </lineage>
</organism>
<keyword evidence="2 4" id="KW-0238">DNA-binding</keyword>